<gene>
    <name evidence="1" type="ORF">HD597_011334</name>
</gene>
<dbReference type="RefSeq" id="WP_253756662.1">
    <property type="nucleotide sequence ID" value="NZ_BAABKA010000012.1"/>
</dbReference>
<dbReference type="Proteomes" id="UP001139648">
    <property type="component" value="Unassembled WGS sequence"/>
</dbReference>
<sequence length="141" mass="15511">MINNANGLIGTASEADYGRLPDDLTTRRVIKAMRDRAAEHLEKYGTPNDVTALLFAVDQLHWYARHLAATVDLPEVPTLEEQEEMTGREKFQRAVQSAALALRAGNTVKTATVADAFDASEKWAFDVVRTAGREVDRQPGG</sequence>
<comment type="caution">
    <text evidence="1">The sequence shown here is derived from an EMBL/GenBank/DDBJ whole genome shotgun (WGS) entry which is preliminary data.</text>
</comment>
<accession>A0A9X2K969</accession>
<protein>
    <submittedName>
        <fullName evidence="1">Uncharacterized protein</fullName>
    </submittedName>
</protein>
<reference evidence="1" key="1">
    <citation type="submission" date="2022-06" db="EMBL/GenBank/DDBJ databases">
        <title>Sequencing the genomes of 1000 actinobacteria strains.</title>
        <authorList>
            <person name="Klenk H.-P."/>
        </authorList>
    </citation>
    <scope>NUCLEOTIDE SEQUENCE</scope>
    <source>
        <strain evidence="1">DSM 46694</strain>
    </source>
</reference>
<name>A0A9X2K969_9ACTN</name>
<evidence type="ECO:0000313" key="1">
    <source>
        <dbReference type="EMBL" id="MCP2364314.1"/>
    </source>
</evidence>
<keyword evidence="2" id="KW-1185">Reference proteome</keyword>
<proteinExistence type="predicted"/>
<dbReference type="EMBL" id="JAMZEB010000002">
    <property type="protein sequence ID" value="MCP2364314.1"/>
    <property type="molecule type" value="Genomic_DNA"/>
</dbReference>
<dbReference type="AlphaFoldDB" id="A0A9X2K969"/>
<organism evidence="1 2">
    <name type="scientific">Nonomuraea thailandensis</name>
    <dbReference type="NCBI Taxonomy" id="1188745"/>
    <lineage>
        <taxon>Bacteria</taxon>
        <taxon>Bacillati</taxon>
        <taxon>Actinomycetota</taxon>
        <taxon>Actinomycetes</taxon>
        <taxon>Streptosporangiales</taxon>
        <taxon>Streptosporangiaceae</taxon>
        <taxon>Nonomuraea</taxon>
    </lineage>
</organism>
<evidence type="ECO:0000313" key="2">
    <source>
        <dbReference type="Proteomes" id="UP001139648"/>
    </source>
</evidence>